<accession>A0ABX8UV20</accession>
<keyword evidence="2" id="KW-1185">Reference proteome</keyword>
<dbReference type="Proteomes" id="UP000826462">
    <property type="component" value="Chromosome 2"/>
</dbReference>
<dbReference type="RefSeq" id="WP_219802291.1">
    <property type="nucleotide sequence ID" value="NZ_CP080096.1"/>
</dbReference>
<protein>
    <submittedName>
        <fullName evidence="1">Uncharacterized protein</fullName>
    </submittedName>
</protein>
<evidence type="ECO:0000313" key="1">
    <source>
        <dbReference type="EMBL" id="QYD72855.1"/>
    </source>
</evidence>
<dbReference type="EMBL" id="CP080096">
    <property type="protein sequence ID" value="QYD72855.1"/>
    <property type="molecule type" value="Genomic_DNA"/>
</dbReference>
<name>A0ABX8UV20_9BURK</name>
<sequence length="265" mass="29198">MSEAQSNPSTVISGPFQTKQEHTISADILQSAFDSYMEVANRIAYDMISDDSVRKQYQKHIKMLSDDVKMRVSTGEMTPMEGAQFCNQMRDKLFLEYRKWTSAQGVAAAEEIKLKAKGFDYYLDKYAQDNFKKPFADLTQKQRGAVYYEVISAAGRDNAKVTAKAARLVRRAKVLILVTGIIAVWEITNAKDKLREAARQGNIIAASMIGGAVAGAAVSFICGPAEPMCAIATVAIGSNLGGMAGQVITNVYEEELQFFNSFVWN</sequence>
<reference evidence="1 2" key="1">
    <citation type="submission" date="2021-07" db="EMBL/GenBank/DDBJ databases">
        <title>Paraburkholderia edwinii protects Aspergillus sp. from phenazines by acting as a toxin sponge.</title>
        <authorList>
            <person name="Dahlstrom K.M."/>
            <person name="Newman D.K."/>
        </authorList>
    </citation>
    <scope>NUCLEOTIDE SEQUENCE [LARGE SCALE GENOMIC DNA]</scope>
    <source>
        <strain evidence="1 2">Pe01</strain>
    </source>
</reference>
<organism evidence="1 2">
    <name type="scientific">Paraburkholderia edwinii</name>
    <dbReference type="NCBI Taxonomy" id="2861782"/>
    <lineage>
        <taxon>Bacteria</taxon>
        <taxon>Pseudomonadati</taxon>
        <taxon>Pseudomonadota</taxon>
        <taxon>Betaproteobacteria</taxon>
        <taxon>Burkholderiales</taxon>
        <taxon>Burkholderiaceae</taxon>
        <taxon>Paraburkholderia</taxon>
    </lineage>
</organism>
<evidence type="ECO:0000313" key="2">
    <source>
        <dbReference type="Proteomes" id="UP000826462"/>
    </source>
</evidence>
<proteinExistence type="predicted"/>
<gene>
    <name evidence="1" type="ORF">KZJ38_24515</name>
</gene>